<dbReference type="STRING" id="1210089.GCA_001613165_00776"/>
<dbReference type="Gene3D" id="2.30.110.10">
    <property type="entry name" value="Electron Transport, Fmn-binding Protein, Chain A"/>
    <property type="match status" value="1"/>
</dbReference>
<evidence type="ECO:0000313" key="3">
    <source>
        <dbReference type="EMBL" id="RDI49158.1"/>
    </source>
</evidence>
<dbReference type="NCBIfam" id="TIGR03618">
    <property type="entry name" value="Rv1155_F420"/>
    <property type="match status" value="1"/>
</dbReference>
<dbReference type="InterPro" id="IPR019920">
    <property type="entry name" value="F420-binding_dom_put"/>
</dbReference>
<dbReference type="SUPFAM" id="SSF50475">
    <property type="entry name" value="FMN-binding split barrel"/>
    <property type="match status" value="1"/>
</dbReference>
<dbReference type="Proteomes" id="UP000255355">
    <property type="component" value="Unassembled WGS sequence"/>
</dbReference>
<reference evidence="3 4" key="1">
    <citation type="submission" date="2018-07" db="EMBL/GenBank/DDBJ databases">
        <title>Genomic Encyclopedia of Type Strains, Phase IV (KMG-IV): sequencing the most valuable type-strain genomes for metagenomic binning, comparative biology and taxonomic classification.</title>
        <authorList>
            <person name="Goeker M."/>
        </authorList>
    </citation>
    <scope>NUCLEOTIDE SEQUENCE [LARGE SCALE GENOMIC DNA]</scope>
    <source>
        <strain evidence="3 4">DSM 44952</strain>
    </source>
</reference>
<evidence type="ECO:0000259" key="2">
    <source>
        <dbReference type="Pfam" id="PF01243"/>
    </source>
</evidence>
<dbReference type="PANTHER" id="PTHR35176">
    <property type="entry name" value="HEME OXYGENASE HI_0854-RELATED"/>
    <property type="match status" value="1"/>
</dbReference>
<name>A0A370GZV2_9NOCA</name>
<evidence type="ECO:0000256" key="1">
    <source>
        <dbReference type="ARBA" id="ARBA00023002"/>
    </source>
</evidence>
<dbReference type="AlphaFoldDB" id="A0A370GZV2"/>
<sequence length="150" mass="16214">MTMTDLKTFADLVALDHGLCVVATLRADGSPQATVVNAGVLPHPLGDSDVVGFVARGGTAKLAHLRRNSTVAVTVRGGWQWTTVEGSAQLIGPDDPHPDIDGERLRLLLREIFTAAGGTHDDWDTYDRVMREERRTAVLVSPTRIYSNPA</sequence>
<accession>A0A370GZV2</accession>
<dbReference type="GO" id="GO:0016627">
    <property type="term" value="F:oxidoreductase activity, acting on the CH-CH group of donors"/>
    <property type="evidence" value="ECO:0007669"/>
    <property type="project" value="TreeGrafter"/>
</dbReference>
<organism evidence="3 4">
    <name type="scientific">Nocardia mexicana</name>
    <dbReference type="NCBI Taxonomy" id="279262"/>
    <lineage>
        <taxon>Bacteria</taxon>
        <taxon>Bacillati</taxon>
        <taxon>Actinomycetota</taxon>
        <taxon>Actinomycetes</taxon>
        <taxon>Mycobacteriales</taxon>
        <taxon>Nocardiaceae</taxon>
        <taxon>Nocardia</taxon>
    </lineage>
</organism>
<protein>
    <submittedName>
        <fullName evidence="3">PPOX class probable F420-dependent enzyme</fullName>
    </submittedName>
</protein>
<dbReference type="EMBL" id="QQAZ01000007">
    <property type="protein sequence ID" value="RDI49158.1"/>
    <property type="molecule type" value="Genomic_DNA"/>
</dbReference>
<dbReference type="InterPro" id="IPR011576">
    <property type="entry name" value="Pyridox_Oxase_N"/>
</dbReference>
<dbReference type="InterPro" id="IPR012349">
    <property type="entry name" value="Split_barrel_FMN-bd"/>
</dbReference>
<comment type="caution">
    <text evidence="3">The sequence shown here is derived from an EMBL/GenBank/DDBJ whole genome shotgun (WGS) entry which is preliminary data.</text>
</comment>
<gene>
    <name evidence="3" type="ORF">DFR68_107286</name>
</gene>
<evidence type="ECO:0000313" key="4">
    <source>
        <dbReference type="Proteomes" id="UP000255355"/>
    </source>
</evidence>
<dbReference type="PANTHER" id="PTHR35176:SF2">
    <property type="entry name" value="F420H(2)-DEPENDENT REDUCTASE RV1155"/>
    <property type="match status" value="1"/>
</dbReference>
<proteinExistence type="predicted"/>
<dbReference type="GO" id="GO:0005829">
    <property type="term" value="C:cytosol"/>
    <property type="evidence" value="ECO:0007669"/>
    <property type="project" value="TreeGrafter"/>
</dbReference>
<keyword evidence="4" id="KW-1185">Reference proteome</keyword>
<dbReference type="GO" id="GO:0070967">
    <property type="term" value="F:coenzyme F420 binding"/>
    <property type="evidence" value="ECO:0007669"/>
    <property type="project" value="TreeGrafter"/>
</dbReference>
<dbReference type="InterPro" id="IPR052019">
    <property type="entry name" value="F420H2_bilvrd_red/Heme_oxyg"/>
</dbReference>
<dbReference type="Pfam" id="PF01243">
    <property type="entry name" value="PNPOx_N"/>
    <property type="match status" value="1"/>
</dbReference>
<feature type="domain" description="Pyridoxamine 5'-phosphate oxidase N-terminal" evidence="2">
    <location>
        <begin position="16"/>
        <end position="97"/>
    </location>
</feature>
<keyword evidence="1" id="KW-0560">Oxidoreductase</keyword>